<reference evidence="1 2" key="1">
    <citation type="submission" date="2022-07" db="EMBL/GenBank/DDBJ databases">
        <title>Novel species in genus cellulomonas.</title>
        <authorList>
            <person name="Ye L."/>
        </authorList>
    </citation>
    <scope>NUCLEOTIDE SEQUENCE [LARGE SCALE GENOMIC DNA]</scope>
    <source>
        <strain evidence="2">zg-Y338</strain>
    </source>
</reference>
<gene>
    <name evidence="1" type="ORF">NP064_04935</name>
</gene>
<keyword evidence="2" id="KW-1185">Reference proteome</keyword>
<proteinExistence type="predicted"/>
<protein>
    <submittedName>
        <fullName evidence="1">Uncharacterized protein</fullName>
    </submittedName>
</protein>
<evidence type="ECO:0000313" key="2">
    <source>
        <dbReference type="Proteomes" id="UP001316189"/>
    </source>
</evidence>
<sequence>MSTPDPASWREQRREAAAVHAEALERRQLAESARARGLIAEFVSEAQARGVEPTPLRARSYDGRHRYRTDLRGWYLRRDESVAVGDDGEFYVLSVPASLRSALRGASVPPRDPPLVIGAGGKDGESLDLPVALARALGDDRAG</sequence>
<evidence type="ECO:0000313" key="1">
    <source>
        <dbReference type="EMBL" id="UUI76247.1"/>
    </source>
</evidence>
<dbReference type="EMBL" id="CP101988">
    <property type="protein sequence ID" value="UUI76247.1"/>
    <property type="molecule type" value="Genomic_DNA"/>
</dbReference>
<dbReference type="Proteomes" id="UP001316189">
    <property type="component" value="Chromosome"/>
</dbReference>
<dbReference type="RefSeq" id="WP_227570770.1">
    <property type="nucleotide sequence ID" value="NZ_CP101988.1"/>
</dbReference>
<accession>A0ABY5L0C9</accession>
<name>A0ABY5L0C9_9CELL</name>
<organism evidence="1 2">
    <name type="scientific">Cellulomonas chengniuliangii</name>
    <dbReference type="NCBI Taxonomy" id="2968084"/>
    <lineage>
        <taxon>Bacteria</taxon>
        <taxon>Bacillati</taxon>
        <taxon>Actinomycetota</taxon>
        <taxon>Actinomycetes</taxon>
        <taxon>Micrococcales</taxon>
        <taxon>Cellulomonadaceae</taxon>
        <taxon>Cellulomonas</taxon>
    </lineage>
</organism>